<dbReference type="PANTHER" id="PTHR13264:SF5">
    <property type="entry name" value="PRE-MRNA-SPLICING FACTOR SYF2"/>
    <property type="match status" value="1"/>
</dbReference>
<evidence type="ECO:0000256" key="6">
    <source>
        <dbReference type="ARBA" id="ARBA00023242"/>
    </source>
</evidence>
<dbReference type="GO" id="GO:0071014">
    <property type="term" value="C:post-mRNA release spliceosomal complex"/>
    <property type="evidence" value="ECO:0007669"/>
    <property type="project" value="TreeGrafter"/>
</dbReference>
<sequence>MDEIDGHAVSYHAVPLPAILGTSLPAASSSDSALQSSLPQSAAAQRLAQLKSKLGAARQQNHKAVVAEDRRTKLGEAGLKEERIQRAYEAKQKARAESGGGEATEVEQHLEITAEAAAERLYKAEKKGKRRAEYGWDVYNNEAQYRHYKKQTNRVAEAGRAATGDEVVDEGDADPLAYGQAPPVSKERVQALVEDMHDAAVRRSNWSRRRTFNEDADVTYINRRNEVFNKKIGRAFDGYTSEIRANLERGTAL</sequence>
<dbReference type="Proteomes" id="UP000037460">
    <property type="component" value="Unassembled WGS sequence"/>
</dbReference>
<keyword evidence="6 7" id="KW-0539">Nucleus</keyword>
<evidence type="ECO:0000313" key="9">
    <source>
        <dbReference type="Proteomes" id="UP000037460"/>
    </source>
</evidence>
<dbReference type="OrthoDB" id="199717at2759"/>
<evidence type="ECO:0000313" key="8">
    <source>
        <dbReference type="EMBL" id="KOO25728.1"/>
    </source>
</evidence>
<keyword evidence="9" id="KW-1185">Reference proteome</keyword>
<dbReference type="GO" id="GO:0000974">
    <property type="term" value="C:Prp19 complex"/>
    <property type="evidence" value="ECO:0007669"/>
    <property type="project" value="TreeGrafter"/>
</dbReference>
<comment type="subunit">
    <text evidence="7">May be part of a spliceosome complex.</text>
</comment>
<dbReference type="GO" id="GO:0071013">
    <property type="term" value="C:catalytic step 2 spliceosome"/>
    <property type="evidence" value="ECO:0007669"/>
    <property type="project" value="TreeGrafter"/>
</dbReference>
<dbReference type="PANTHER" id="PTHR13264">
    <property type="entry name" value="GCIP-INTERACTING PROTEIN P29"/>
    <property type="match status" value="1"/>
</dbReference>
<name>A0A0M0JHK6_9EUKA</name>
<keyword evidence="3 7" id="KW-0507">mRNA processing</keyword>
<comment type="caution">
    <text evidence="8">The sequence shown here is derived from an EMBL/GenBank/DDBJ whole genome shotgun (WGS) entry which is preliminary data.</text>
</comment>
<keyword evidence="4 7" id="KW-0747">Spliceosome</keyword>
<gene>
    <name evidence="8" type="ORF">Ctob_003215</name>
</gene>
<dbReference type="Pfam" id="PF08231">
    <property type="entry name" value="SYF2"/>
    <property type="match status" value="1"/>
</dbReference>
<reference evidence="9" key="1">
    <citation type="journal article" date="2015" name="PLoS Genet.">
        <title>Genome Sequence and Transcriptome Analyses of Chrysochromulina tobin: Metabolic Tools for Enhanced Algal Fitness in the Prominent Order Prymnesiales (Haptophyceae).</title>
        <authorList>
            <person name="Hovde B.T."/>
            <person name="Deodato C.R."/>
            <person name="Hunsperger H.M."/>
            <person name="Ryken S.A."/>
            <person name="Yost W."/>
            <person name="Jha R.K."/>
            <person name="Patterson J."/>
            <person name="Monnat R.J. Jr."/>
            <person name="Barlow S.B."/>
            <person name="Starkenburg S.R."/>
            <person name="Cattolico R.A."/>
        </authorList>
    </citation>
    <scope>NUCLEOTIDE SEQUENCE</scope>
    <source>
        <strain evidence="9">CCMP291</strain>
    </source>
</reference>
<evidence type="ECO:0000256" key="3">
    <source>
        <dbReference type="ARBA" id="ARBA00022664"/>
    </source>
</evidence>
<dbReference type="GO" id="GO:0000398">
    <property type="term" value="P:mRNA splicing, via spliceosome"/>
    <property type="evidence" value="ECO:0007669"/>
    <property type="project" value="UniProtKB-UniRule"/>
</dbReference>
<evidence type="ECO:0000256" key="2">
    <source>
        <dbReference type="ARBA" id="ARBA00010028"/>
    </source>
</evidence>
<organism evidence="8 9">
    <name type="scientific">Chrysochromulina tobinii</name>
    <dbReference type="NCBI Taxonomy" id="1460289"/>
    <lineage>
        <taxon>Eukaryota</taxon>
        <taxon>Haptista</taxon>
        <taxon>Haptophyta</taxon>
        <taxon>Prymnesiophyceae</taxon>
        <taxon>Prymnesiales</taxon>
        <taxon>Chrysochromulinaceae</taxon>
        <taxon>Chrysochromulina</taxon>
    </lineage>
</organism>
<evidence type="ECO:0000256" key="5">
    <source>
        <dbReference type="ARBA" id="ARBA00023187"/>
    </source>
</evidence>
<dbReference type="EMBL" id="JWZX01002937">
    <property type="protein sequence ID" value="KOO25728.1"/>
    <property type="molecule type" value="Genomic_DNA"/>
</dbReference>
<evidence type="ECO:0000256" key="7">
    <source>
        <dbReference type="RuleBase" id="RU367148"/>
    </source>
</evidence>
<protein>
    <recommendedName>
        <fullName evidence="7">Pre-mRNA-splicing factor SYF2</fullName>
    </recommendedName>
</protein>
<evidence type="ECO:0000256" key="1">
    <source>
        <dbReference type="ARBA" id="ARBA00004123"/>
    </source>
</evidence>
<keyword evidence="5 7" id="KW-0508">mRNA splicing</keyword>
<proteinExistence type="inferred from homology"/>
<comment type="function">
    <text evidence="7">Involved in pre-mRNA splicing.</text>
</comment>
<dbReference type="AlphaFoldDB" id="A0A0M0JHK6"/>
<accession>A0A0M0JHK6</accession>
<comment type="similarity">
    <text evidence="2 7">Belongs to the SYF2 family.</text>
</comment>
<comment type="subcellular location">
    <subcellularLocation>
        <location evidence="1 7">Nucleus</location>
    </subcellularLocation>
</comment>
<dbReference type="InterPro" id="IPR013260">
    <property type="entry name" value="mRNA_splic_SYF2"/>
</dbReference>
<evidence type="ECO:0000256" key="4">
    <source>
        <dbReference type="ARBA" id="ARBA00022728"/>
    </source>
</evidence>